<gene>
    <name evidence="1" type="ORF">CCAND38_530001</name>
</gene>
<dbReference type="InterPro" id="IPR046697">
    <property type="entry name" value="DUF6567"/>
</dbReference>
<keyword evidence="2" id="KW-1185">Reference proteome</keyword>
<dbReference type="RefSeq" id="WP_052458204.1">
    <property type="nucleotide sequence ID" value="NZ_CDOI01000166.1"/>
</dbReference>
<evidence type="ECO:0000313" key="2">
    <source>
        <dbReference type="Proteomes" id="UP000045051"/>
    </source>
</evidence>
<dbReference type="Pfam" id="PF20205">
    <property type="entry name" value="DUF6567"/>
    <property type="match status" value="1"/>
</dbReference>
<reference evidence="1 2" key="1">
    <citation type="submission" date="2015-01" db="EMBL/GenBank/DDBJ databases">
        <authorList>
            <person name="Xiang T."/>
            <person name="Song Y."/>
            <person name="Huang L."/>
            <person name="Wang B."/>
            <person name="Wu P."/>
        </authorList>
    </citation>
    <scope>NUCLEOTIDE SEQUENCE [LARGE SCALE GENOMIC DNA]</scope>
    <source>
        <strain evidence="1 2">CcD38</strain>
    </source>
</reference>
<dbReference type="EMBL" id="CDOI01000166">
    <property type="protein sequence ID" value="CEN48028.1"/>
    <property type="molecule type" value="Genomic_DNA"/>
</dbReference>
<name>A0A0B7IDG8_9FLAO</name>
<dbReference type="Proteomes" id="UP000045051">
    <property type="component" value="Unassembled WGS sequence"/>
</dbReference>
<sequence length="86" mass="9794">MLSVLVIFSLQITTIKGEASDNKIFGFWGLKKSVLAEARRNMLNQANLEGSARVVINERIEVHRSYMFILETYTIVVTAEVIEFTE</sequence>
<organism evidence="1 2">
    <name type="scientific">Capnocytophaga canis</name>
    <dbReference type="NCBI Taxonomy" id="1848903"/>
    <lineage>
        <taxon>Bacteria</taxon>
        <taxon>Pseudomonadati</taxon>
        <taxon>Bacteroidota</taxon>
        <taxon>Flavobacteriia</taxon>
        <taxon>Flavobacteriales</taxon>
        <taxon>Flavobacteriaceae</taxon>
        <taxon>Capnocytophaga</taxon>
    </lineage>
</organism>
<accession>A0A0B7IDG8</accession>
<protein>
    <submittedName>
        <fullName evidence="1">Uncharacterized protein</fullName>
    </submittedName>
</protein>
<evidence type="ECO:0000313" key="1">
    <source>
        <dbReference type="EMBL" id="CEN48028.1"/>
    </source>
</evidence>
<proteinExistence type="predicted"/>
<dbReference type="AlphaFoldDB" id="A0A0B7IDG8"/>